<dbReference type="EMBL" id="JAEAOA010000222">
    <property type="protein sequence ID" value="KAK3595183.1"/>
    <property type="molecule type" value="Genomic_DNA"/>
</dbReference>
<reference evidence="2" key="1">
    <citation type="journal article" date="2021" name="Genome Biol. Evol.">
        <title>A High-Quality Reference Genome for a Parasitic Bivalve with Doubly Uniparental Inheritance (Bivalvia: Unionida).</title>
        <authorList>
            <person name="Smith C.H."/>
        </authorList>
    </citation>
    <scope>NUCLEOTIDE SEQUENCE</scope>
    <source>
        <strain evidence="2">CHS0354</strain>
    </source>
</reference>
<feature type="region of interest" description="Disordered" evidence="1">
    <location>
        <begin position="1"/>
        <end position="22"/>
    </location>
</feature>
<reference evidence="2" key="3">
    <citation type="submission" date="2023-05" db="EMBL/GenBank/DDBJ databases">
        <authorList>
            <person name="Smith C.H."/>
        </authorList>
    </citation>
    <scope>NUCLEOTIDE SEQUENCE</scope>
    <source>
        <strain evidence="2">CHS0354</strain>
        <tissue evidence="2">Mantle</tissue>
    </source>
</reference>
<evidence type="ECO:0000313" key="3">
    <source>
        <dbReference type="Proteomes" id="UP001195483"/>
    </source>
</evidence>
<evidence type="ECO:0000256" key="1">
    <source>
        <dbReference type="SAM" id="MobiDB-lite"/>
    </source>
</evidence>
<keyword evidence="3" id="KW-1185">Reference proteome</keyword>
<proteinExistence type="predicted"/>
<gene>
    <name evidence="2" type="ORF">CHS0354_002789</name>
</gene>
<organism evidence="2 3">
    <name type="scientific">Potamilus streckersoni</name>
    <dbReference type="NCBI Taxonomy" id="2493646"/>
    <lineage>
        <taxon>Eukaryota</taxon>
        <taxon>Metazoa</taxon>
        <taxon>Spiralia</taxon>
        <taxon>Lophotrochozoa</taxon>
        <taxon>Mollusca</taxon>
        <taxon>Bivalvia</taxon>
        <taxon>Autobranchia</taxon>
        <taxon>Heteroconchia</taxon>
        <taxon>Palaeoheterodonta</taxon>
        <taxon>Unionida</taxon>
        <taxon>Unionoidea</taxon>
        <taxon>Unionidae</taxon>
        <taxon>Ambleminae</taxon>
        <taxon>Lampsilini</taxon>
        <taxon>Potamilus</taxon>
    </lineage>
</organism>
<comment type="caution">
    <text evidence="2">The sequence shown here is derived from an EMBL/GenBank/DDBJ whole genome shotgun (WGS) entry which is preliminary data.</text>
</comment>
<evidence type="ECO:0000313" key="2">
    <source>
        <dbReference type="EMBL" id="KAK3595183.1"/>
    </source>
</evidence>
<dbReference type="Proteomes" id="UP001195483">
    <property type="component" value="Unassembled WGS sequence"/>
</dbReference>
<accession>A0AAE0VYC1</accession>
<dbReference type="AlphaFoldDB" id="A0AAE0VYC1"/>
<name>A0AAE0VYC1_9BIVA</name>
<feature type="compositionally biased region" description="Basic and acidic residues" evidence="1">
    <location>
        <begin position="1"/>
        <end position="13"/>
    </location>
</feature>
<sequence length="91" mass="10474">MDNLKSKREDSARNKSSALRKKHYQGNAIPVEILGLQRAQVTVIQKQHTLEEAVEVLHKSKRPHSRTQRYYDLLSDIIICDDDQHVSSHLG</sequence>
<reference evidence="2" key="2">
    <citation type="journal article" date="2021" name="Genome Biol. Evol.">
        <title>Developing a high-quality reference genome for a parasitic bivalve with doubly uniparental inheritance (Bivalvia: Unionida).</title>
        <authorList>
            <person name="Smith C.H."/>
        </authorList>
    </citation>
    <scope>NUCLEOTIDE SEQUENCE</scope>
    <source>
        <strain evidence="2">CHS0354</strain>
        <tissue evidence="2">Mantle</tissue>
    </source>
</reference>
<protein>
    <submittedName>
        <fullName evidence="2">Uncharacterized protein</fullName>
    </submittedName>
</protein>